<dbReference type="AlphaFoldDB" id="A0A9X2E9G2"/>
<gene>
    <name evidence="5" type="ORF">NDR86_10840</name>
</gene>
<evidence type="ECO:0000256" key="3">
    <source>
        <dbReference type="ARBA" id="ARBA00022840"/>
    </source>
</evidence>
<dbReference type="InterPro" id="IPR003593">
    <property type="entry name" value="AAA+_ATPase"/>
</dbReference>
<dbReference type="GO" id="GO:0005524">
    <property type="term" value="F:ATP binding"/>
    <property type="evidence" value="ECO:0007669"/>
    <property type="project" value="UniProtKB-KW"/>
</dbReference>
<dbReference type="PANTHER" id="PTHR24220">
    <property type="entry name" value="IMPORT ATP-BINDING PROTEIN"/>
    <property type="match status" value="1"/>
</dbReference>
<evidence type="ECO:0000313" key="6">
    <source>
        <dbReference type="Proteomes" id="UP001139157"/>
    </source>
</evidence>
<evidence type="ECO:0000259" key="4">
    <source>
        <dbReference type="PROSITE" id="PS50893"/>
    </source>
</evidence>
<keyword evidence="6" id="KW-1185">Reference proteome</keyword>
<dbReference type="Gene3D" id="3.40.50.300">
    <property type="entry name" value="P-loop containing nucleotide triphosphate hydrolases"/>
    <property type="match status" value="1"/>
</dbReference>
<dbReference type="EMBL" id="JAMRXG010000004">
    <property type="protein sequence ID" value="MCM6773968.1"/>
    <property type="molecule type" value="Genomic_DNA"/>
</dbReference>
<comment type="caution">
    <text evidence="5">The sequence shown here is derived from an EMBL/GenBank/DDBJ whole genome shotgun (WGS) entry which is preliminary data.</text>
</comment>
<dbReference type="InterPro" id="IPR027417">
    <property type="entry name" value="P-loop_NTPase"/>
</dbReference>
<accession>A0A9X2E9G2</accession>
<evidence type="ECO:0000256" key="1">
    <source>
        <dbReference type="ARBA" id="ARBA00022448"/>
    </source>
</evidence>
<keyword evidence="2" id="KW-0547">Nucleotide-binding</keyword>
<dbReference type="SUPFAM" id="SSF52540">
    <property type="entry name" value="P-loop containing nucleoside triphosphate hydrolases"/>
    <property type="match status" value="1"/>
</dbReference>
<dbReference type="CDD" id="cd03255">
    <property type="entry name" value="ABC_MJ0796_LolCDE_FtsE"/>
    <property type="match status" value="1"/>
</dbReference>
<dbReference type="RefSeq" id="WP_251911093.1">
    <property type="nucleotide sequence ID" value="NZ_JAMRXG010000004.1"/>
</dbReference>
<dbReference type="SMART" id="SM00382">
    <property type="entry name" value="AAA"/>
    <property type="match status" value="1"/>
</dbReference>
<reference evidence="5" key="1">
    <citation type="submission" date="2022-06" db="EMBL/GenBank/DDBJ databases">
        <title>Novel species in genus nocardia.</title>
        <authorList>
            <person name="Li F."/>
        </authorList>
    </citation>
    <scope>NUCLEOTIDE SEQUENCE</scope>
    <source>
        <strain evidence="5">CDC141</strain>
    </source>
</reference>
<evidence type="ECO:0000313" key="5">
    <source>
        <dbReference type="EMBL" id="MCM6773968.1"/>
    </source>
</evidence>
<dbReference type="Proteomes" id="UP001139157">
    <property type="component" value="Unassembled WGS sequence"/>
</dbReference>
<dbReference type="PROSITE" id="PS50893">
    <property type="entry name" value="ABC_TRANSPORTER_2"/>
    <property type="match status" value="1"/>
</dbReference>
<dbReference type="InterPro" id="IPR017911">
    <property type="entry name" value="MacB-like_ATP-bd"/>
</dbReference>
<keyword evidence="3 5" id="KW-0067">ATP-binding</keyword>
<dbReference type="InterPro" id="IPR003439">
    <property type="entry name" value="ABC_transporter-like_ATP-bd"/>
</dbReference>
<dbReference type="InterPro" id="IPR015854">
    <property type="entry name" value="ABC_transpr_LolD-like"/>
</dbReference>
<name>A0A9X2E9G2_9NOCA</name>
<organism evidence="5 6">
    <name type="scientific">Nocardia pulmonis</name>
    <dbReference type="NCBI Taxonomy" id="2951408"/>
    <lineage>
        <taxon>Bacteria</taxon>
        <taxon>Bacillati</taxon>
        <taxon>Actinomycetota</taxon>
        <taxon>Actinomycetes</taxon>
        <taxon>Mycobacteriales</taxon>
        <taxon>Nocardiaceae</taxon>
        <taxon>Nocardia</taxon>
    </lineage>
</organism>
<evidence type="ECO:0000256" key="2">
    <source>
        <dbReference type="ARBA" id="ARBA00022741"/>
    </source>
</evidence>
<proteinExistence type="predicted"/>
<dbReference type="Pfam" id="PF00005">
    <property type="entry name" value="ABC_tran"/>
    <property type="match status" value="1"/>
</dbReference>
<dbReference type="GO" id="GO:0016887">
    <property type="term" value="F:ATP hydrolysis activity"/>
    <property type="evidence" value="ECO:0007669"/>
    <property type="project" value="InterPro"/>
</dbReference>
<dbReference type="GO" id="GO:0005886">
    <property type="term" value="C:plasma membrane"/>
    <property type="evidence" value="ECO:0007669"/>
    <property type="project" value="TreeGrafter"/>
</dbReference>
<protein>
    <submittedName>
        <fullName evidence="5">ABC transporter ATP-binding protein</fullName>
    </submittedName>
</protein>
<dbReference type="PANTHER" id="PTHR24220:SF685">
    <property type="entry name" value="ABC TRANSPORTER RELATED"/>
    <property type="match status" value="1"/>
</dbReference>
<feature type="domain" description="ABC transporter" evidence="4">
    <location>
        <begin position="10"/>
        <end position="247"/>
    </location>
</feature>
<sequence length="247" mass="26659">MTGNPQLPVLRTDAISVTFGKRDAAVAALDGVDLAIAPASFTVIMGPSGSGKTTLLSCLSGLLAPTSGTVHYGDTSLYALSDPELSRLRLEQFGFVFQEYGLLESLSARGNILLPARAAGKRVDRTRLAALCDDLGITRYLDMRPDELSGGTQQRVACARALIAEPRVIFADEPTGALDTHNAGLIRQLLRRIVDERDISIVAVTHDPQFVEYADRVLLIRDGRIEHDLVDATVEQVVAHSQQRVAV</sequence>
<keyword evidence="1" id="KW-0813">Transport</keyword>
<dbReference type="GO" id="GO:0022857">
    <property type="term" value="F:transmembrane transporter activity"/>
    <property type="evidence" value="ECO:0007669"/>
    <property type="project" value="TreeGrafter"/>
</dbReference>